<keyword evidence="6 12" id="KW-0472">Membrane</keyword>
<reference evidence="14" key="1">
    <citation type="submission" date="2022-06" db="EMBL/GenBank/DDBJ databases">
        <authorList>
            <person name="Berger JAMES D."/>
            <person name="Berger JAMES D."/>
        </authorList>
    </citation>
    <scope>NUCLEOTIDE SEQUENCE [LARGE SCALE GENOMIC DNA]</scope>
</reference>
<dbReference type="AlphaFoldDB" id="A0AA85JT58"/>
<keyword evidence="7" id="KW-1015">Disulfide bond</keyword>
<dbReference type="SUPFAM" id="SSF81321">
    <property type="entry name" value="Family A G protein-coupled receptor-like"/>
    <property type="match status" value="1"/>
</dbReference>
<dbReference type="Pfam" id="PF00001">
    <property type="entry name" value="7tm_1"/>
    <property type="match status" value="1"/>
</dbReference>
<feature type="transmembrane region" description="Helical" evidence="12">
    <location>
        <begin position="70"/>
        <end position="95"/>
    </location>
</feature>
<evidence type="ECO:0000256" key="7">
    <source>
        <dbReference type="ARBA" id="ARBA00023157"/>
    </source>
</evidence>
<feature type="compositionally biased region" description="Polar residues" evidence="11">
    <location>
        <begin position="417"/>
        <end position="450"/>
    </location>
</feature>
<dbReference type="InterPro" id="IPR000276">
    <property type="entry name" value="GPCR_Rhodpsn"/>
</dbReference>
<evidence type="ECO:0000256" key="1">
    <source>
        <dbReference type="ARBA" id="ARBA00004651"/>
    </source>
</evidence>
<dbReference type="PANTHER" id="PTHR24248:SF125">
    <property type="entry name" value="DOPAMINE D2-LIKE RECEPTOR"/>
    <property type="match status" value="1"/>
</dbReference>
<dbReference type="GO" id="GO:0005886">
    <property type="term" value="C:plasma membrane"/>
    <property type="evidence" value="ECO:0007669"/>
    <property type="project" value="UniProtKB-SubCell"/>
</dbReference>
<organism evidence="14 15">
    <name type="scientific">Trichobilharzia regenti</name>
    <name type="common">Nasal bird schistosome</name>
    <dbReference type="NCBI Taxonomy" id="157069"/>
    <lineage>
        <taxon>Eukaryota</taxon>
        <taxon>Metazoa</taxon>
        <taxon>Spiralia</taxon>
        <taxon>Lophotrochozoa</taxon>
        <taxon>Platyhelminthes</taxon>
        <taxon>Trematoda</taxon>
        <taxon>Digenea</taxon>
        <taxon>Strigeidida</taxon>
        <taxon>Schistosomatoidea</taxon>
        <taxon>Schistosomatidae</taxon>
        <taxon>Trichobilharzia</taxon>
    </lineage>
</organism>
<evidence type="ECO:0000259" key="13">
    <source>
        <dbReference type="PROSITE" id="PS50262"/>
    </source>
</evidence>
<comment type="similarity">
    <text evidence="10">Belongs to the G-protein coupled receptor 1 family.</text>
</comment>
<dbReference type="Proteomes" id="UP000050795">
    <property type="component" value="Unassembled WGS sequence"/>
</dbReference>
<evidence type="ECO:0000313" key="14">
    <source>
        <dbReference type="Proteomes" id="UP000050795"/>
    </source>
</evidence>
<feature type="region of interest" description="Disordered" evidence="11">
    <location>
        <begin position="416"/>
        <end position="450"/>
    </location>
</feature>
<keyword evidence="8 10" id="KW-0675">Receptor</keyword>
<proteinExistence type="inferred from homology"/>
<feature type="transmembrane region" description="Helical" evidence="12">
    <location>
        <begin position="647"/>
        <end position="670"/>
    </location>
</feature>
<dbReference type="FunFam" id="1.20.1070.10:FF:000523">
    <property type="entry name" value="5-hydroxytryptamine receptor 2B"/>
    <property type="match status" value="1"/>
</dbReference>
<evidence type="ECO:0000256" key="6">
    <source>
        <dbReference type="ARBA" id="ARBA00023136"/>
    </source>
</evidence>
<feature type="transmembrane region" description="Helical" evidence="12">
    <location>
        <begin position="606"/>
        <end position="627"/>
    </location>
</feature>
<feature type="transmembrane region" description="Helical" evidence="12">
    <location>
        <begin position="186"/>
        <end position="208"/>
    </location>
</feature>
<evidence type="ECO:0000256" key="8">
    <source>
        <dbReference type="ARBA" id="ARBA00023170"/>
    </source>
</evidence>
<evidence type="ECO:0000256" key="5">
    <source>
        <dbReference type="ARBA" id="ARBA00023040"/>
    </source>
</evidence>
<dbReference type="GO" id="GO:0001591">
    <property type="term" value="F:dopamine neurotransmitter receptor activity, coupled via Gi/Go"/>
    <property type="evidence" value="ECO:0007669"/>
    <property type="project" value="TreeGrafter"/>
</dbReference>
<feature type="transmembrane region" description="Helical" evidence="12">
    <location>
        <begin position="139"/>
        <end position="165"/>
    </location>
</feature>
<dbReference type="PROSITE" id="PS50262">
    <property type="entry name" value="G_PROTEIN_RECEP_F1_2"/>
    <property type="match status" value="1"/>
</dbReference>
<dbReference type="GO" id="GO:0004930">
    <property type="term" value="F:G protein-coupled receptor activity"/>
    <property type="evidence" value="ECO:0007669"/>
    <property type="project" value="UniProtKB-KW"/>
</dbReference>
<dbReference type="PROSITE" id="PS00237">
    <property type="entry name" value="G_PROTEIN_RECEP_F1_1"/>
    <property type="match status" value="1"/>
</dbReference>
<protein>
    <submittedName>
        <fullName evidence="15">G_PROTEIN_RECEP_F1_2 domain-containing protein</fullName>
    </submittedName>
</protein>
<keyword evidence="4 12" id="KW-1133">Transmembrane helix</keyword>
<keyword evidence="14" id="KW-1185">Reference proteome</keyword>
<reference evidence="15" key="2">
    <citation type="submission" date="2023-11" db="UniProtKB">
        <authorList>
            <consortium name="WormBaseParasite"/>
        </authorList>
    </citation>
    <scope>IDENTIFICATION</scope>
</reference>
<dbReference type="Gene3D" id="1.20.1070.10">
    <property type="entry name" value="Rhodopsin 7-helix transmembrane proteins"/>
    <property type="match status" value="2"/>
</dbReference>
<keyword evidence="5 10" id="KW-0297">G-protein coupled receptor</keyword>
<dbReference type="CDD" id="cd15053">
    <property type="entry name" value="7tmA_D2-like_dopamine_R"/>
    <property type="match status" value="1"/>
</dbReference>
<evidence type="ECO:0000256" key="11">
    <source>
        <dbReference type="SAM" id="MobiDB-lite"/>
    </source>
</evidence>
<evidence type="ECO:0000256" key="12">
    <source>
        <dbReference type="SAM" id="Phobius"/>
    </source>
</evidence>
<evidence type="ECO:0000256" key="4">
    <source>
        <dbReference type="ARBA" id="ARBA00022989"/>
    </source>
</evidence>
<feature type="transmembrane region" description="Helical" evidence="12">
    <location>
        <begin position="228"/>
        <end position="251"/>
    </location>
</feature>
<dbReference type="PANTHER" id="PTHR24248">
    <property type="entry name" value="ADRENERGIC RECEPTOR-RELATED G-PROTEIN COUPLED RECEPTOR"/>
    <property type="match status" value="1"/>
</dbReference>
<evidence type="ECO:0000256" key="10">
    <source>
        <dbReference type="RuleBase" id="RU000688"/>
    </source>
</evidence>
<evidence type="ECO:0000256" key="2">
    <source>
        <dbReference type="ARBA" id="ARBA00022475"/>
    </source>
</evidence>
<keyword evidence="9 10" id="KW-0807">Transducer</keyword>
<keyword evidence="3 10" id="KW-0812">Transmembrane</keyword>
<dbReference type="GO" id="GO:0045202">
    <property type="term" value="C:synapse"/>
    <property type="evidence" value="ECO:0007669"/>
    <property type="project" value="GOC"/>
</dbReference>
<feature type="domain" description="G-protein coupled receptors family 1 profile" evidence="13">
    <location>
        <begin position="87"/>
        <end position="667"/>
    </location>
</feature>
<sequence>MYSETEKLVIQHLTDIDWPHGPPDFYIKGSSYAVTQSQLRELEIASGLNNINSSDPTYQLPFYQKTDEPFQYWAMILLIFPLVTVFGNVLVVLSVLRDQSLHTATNYFIVSLAIADISLAIIVMPVASWVEADNGKWRFGTVLCDIFIMFDVLLCTASILNLAAISMDRYVAVTRPITYAQHSKNIRVGITIAMTWLLSFLIALPIACGLNNAPYRNLEVCVMYIPEYIIASSIGSFYVPCTIMIVLYYQVFKAIRSRTKRSELISIRNQAQSYVKNHKNTNHKSVVETSGRLIHPSSAPETMTYLTVINPQAFDCQSSGIGSYADSSRITNLSFCTENHHIATENDVNDVIQVDKADSTIASSNASPSSSTKIGMDLPECEEMNHDNNNNGNTDKPQPTLIIVNSDCVVNSCDMHTPSTDSTIKPSGRNSTAETTNQQINNKQTSQTEFRNMEDFRKHLKNRIKQAKRSSLSLITAHTFTGLSSKQVYALNTNNISKKSSKSRLLSFSSTYGRKFQRLKSLVSCDLSKSFPEKINDEHPLRKSKYISRSRHIKPRYKEREASHSEIGSAGSIINFTYSFTNRCGNNMTLRDSVAAKRERKATKTLAIVLGVFLVCWMPFFTVNIIHAFCFKHESLKQSSLCHMPDYVNSISIWLGYVNSFLNPIIYTIFNVEFRKAFKKLLYC</sequence>
<evidence type="ECO:0000256" key="3">
    <source>
        <dbReference type="ARBA" id="ARBA00022692"/>
    </source>
</evidence>
<feature type="transmembrane region" description="Helical" evidence="12">
    <location>
        <begin position="107"/>
        <end position="127"/>
    </location>
</feature>
<keyword evidence="2" id="KW-1003">Cell membrane</keyword>
<dbReference type="InterPro" id="IPR017452">
    <property type="entry name" value="GPCR_Rhodpsn_7TM"/>
</dbReference>
<accession>A0AA85JT58</accession>
<dbReference type="PRINTS" id="PR00237">
    <property type="entry name" value="GPCRRHODOPSN"/>
</dbReference>
<name>A0AA85JT58_TRIRE</name>
<comment type="subcellular location">
    <subcellularLocation>
        <location evidence="1">Cell membrane</location>
        <topology evidence="1">Multi-pass membrane protein</topology>
    </subcellularLocation>
</comment>
<evidence type="ECO:0000313" key="15">
    <source>
        <dbReference type="WBParaSite" id="TREG1_55710.1"/>
    </source>
</evidence>
<dbReference type="SMART" id="SM01381">
    <property type="entry name" value="7TM_GPCR_Srsx"/>
    <property type="match status" value="1"/>
</dbReference>
<evidence type="ECO:0000256" key="9">
    <source>
        <dbReference type="ARBA" id="ARBA00023224"/>
    </source>
</evidence>
<dbReference type="WBParaSite" id="TREG1_55710.1">
    <property type="protein sequence ID" value="TREG1_55710.1"/>
    <property type="gene ID" value="TREG1_55710"/>
</dbReference>